<sequence>MKRKVDNSYGIIPFYIPSEKIVEKSKGCYLYDSEGKQYTDFESGVWCANLGHSNDRIVKAMEAGIRQSIHHGYKFRNHPSEFLSQELVRITGLEKGSSVFLSSGSEAVNLAISMARNITRREKILKIHNSYLSAYGYGQITPGNNHIENVHFNDMQSLDETNFGEIAALVLETGGASIDMVRFPDYAFIQELVELSVANGCLVVADEVTTGMGRMGKWFGFQYYDFLPDIVVTGKALGNGYPVSAVTVSAKISESFGKNPFRHLQSHQNDPMGGVIGLEVIRTIGDENLLNRCLDTGHYFKERLLFLNAKFKQEIREVRGRGLMIALELDNSVNGELVSDLLFERGFVIGYKANTLRFLPPLVIEITEIDKLITNIGEILELLRQ</sequence>
<keyword evidence="2 6" id="KW-0032">Aminotransferase</keyword>
<dbReference type="InterPro" id="IPR005814">
    <property type="entry name" value="Aminotrans_3"/>
</dbReference>
<evidence type="ECO:0000313" key="7">
    <source>
        <dbReference type="Proteomes" id="UP000560658"/>
    </source>
</evidence>
<comment type="cofactor">
    <cofactor evidence="1">
        <name>pyridoxal 5'-phosphate</name>
        <dbReference type="ChEBI" id="CHEBI:597326"/>
    </cofactor>
</comment>
<organism evidence="6 7">
    <name type="scientific">Bacteroides reticulotermitis</name>
    <dbReference type="NCBI Taxonomy" id="1133319"/>
    <lineage>
        <taxon>Bacteria</taxon>
        <taxon>Pseudomonadati</taxon>
        <taxon>Bacteroidota</taxon>
        <taxon>Bacteroidia</taxon>
        <taxon>Bacteroidales</taxon>
        <taxon>Bacteroidaceae</taxon>
        <taxon>Bacteroides</taxon>
    </lineage>
</organism>
<proteinExistence type="inferred from homology"/>
<dbReference type="PROSITE" id="PS00600">
    <property type="entry name" value="AA_TRANSFER_CLASS_3"/>
    <property type="match status" value="1"/>
</dbReference>
<dbReference type="InterPro" id="IPR015422">
    <property type="entry name" value="PyrdxlP-dep_Trfase_small"/>
</dbReference>
<dbReference type="SUPFAM" id="SSF53383">
    <property type="entry name" value="PLP-dependent transferases"/>
    <property type="match status" value="1"/>
</dbReference>
<dbReference type="Pfam" id="PF00202">
    <property type="entry name" value="Aminotran_3"/>
    <property type="match status" value="2"/>
</dbReference>
<dbReference type="EMBL" id="JACIER010000020">
    <property type="protein sequence ID" value="MBB4045982.1"/>
    <property type="molecule type" value="Genomic_DNA"/>
</dbReference>
<accession>A0A840DCA1</accession>
<dbReference type="PANTHER" id="PTHR11986">
    <property type="entry name" value="AMINOTRANSFERASE CLASS III"/>
    <property type="match status" value="1"/>
</dbReference>
<dbReference type="PIRSF" id="PIRSF000521">
    <property type="entry name" value="Transaminase_4ab_Lys_Orn"/>
    <property type="match status" value="1"/>
</dbReference>
<comment type="similarity">
    <text evidence="5">Belongs to the class-III pyridoxal-phosphate-dependent aminotransferase family.</text>
</comment>
<keyword evidence="3 6" id="KW-0808">Transferase</keyword>
<dbReference type="PANTHER" id="PTHR11986:SF79">
    <property type="entry name" value="ACETYLORNITHINE AMINOTRANSFERASE, MITOCHONDRIAL"/>
    <property type="match status" value="1"/>
</dbReference>
<dbReference type="EC" id="2.6.1.11" evidence="6"/>
<evidence type="ECO:0000256" key="4">
    <source>
        <dbReference type="ARBA" id="ARBA00022898"/>
    </source>
</evidence>
<keyword evidence="7" id="KW-1185">Reference proteome</keyword>
<dbReference type="GO" id="GO:0042802">
    <property type="term" value="F:identical protein binding"/>
    <property type="evidence" value="ECO:0007669"/>
    <property type="project" value="TreeGrafter"/>
</dbReference>
<dbReference type="InterPro" id="IPR050103">
    <property type="entry name" value="Class-III_PLP-dep_AT"/>
</dbReference>
<evidence type="ECO:0000313" key="6">
    <source>
        <dbReference type="EMBL" id="MBB4045982.1"/>
    </source>
</evidence>
<dbReference type="Gene3D" id="3.90.1150.10">
    <property type="entry name" value="Aspartate Aminotransferase, domain 1"/>
    <property type="match status" value="1"/>
</dbReference>
<dbReference type="Proteomes" id="UP000560658">
    <property type="component" value="Unassembled WGS sequence"/>
</dbReference>
<evidence type="ECO:0000256" key="2">
    <source>
        <dbReference type="ARBA" id="ARBA00022576"/>
    </source>
</evidence>
<dbReference type="GO" id="GO:0003992">
    <property type="term" value="F:N2-acetyl-L-ornithine:2-oxoglutarate 5-aminotransferase activity"/>
    <property type="evidence" value="ECO:0007669"/>
    <property type="project" value="UniProtKB-EC"/>
</dbReference>
<dbReference type="AlphaFoldDB" id="A0A840DCA1"/>
<evidence type="ECO:0000256" key="5">
    <source>
        <dbReference type="RuleBase" id="RU003560"/>
    </source>
</evidence>
<evidence type="ECO:0000256" key="3">
    <source>
        <dbReference type="ARBA" id="ARBA00022679"/>
    </source>
</evidence>
<dbReference type="CDD" id="cd00610">
    <property type="entry name" value="OAT_like"/>
    <property type="match status" value="1"/>
</dbReference>
<dbReference type="InterPro" id="IPR015424">
    <property type="entry name" value="PyrdxlP-dep_Trfase"/>
</dbReference>
<dbReference type="Gene3D" id="3.40.640.10">
    <property type="entry name" value="Type I PLP-dependent aspartate aminotransferase-like (Major domain)"/>
    <property type="match status" value="1"/>
</dbReference>
<keyword evidence="4 5" id="KW-0663">Pyridoxal phosphate</keyword>
<reference evidence="6" key="1">
    <citation type="submission" date="2020-08" db="EMBL/GenBank/DDBJ databases">
        <title>Genomic Encyclopedia of Type Strains, Phase IV (KMG-IV): sequencing the most valuable type-strain genomes for metagenomic binning, comparative biology and taxonomic classification.</title>
        <authorList>
            <person name="Goeker M."/>
        </authorList>
    </citation>
    <scope>NUCLEOTIDE SEQUENCE [LARGE SCALE GENOMIC DNA]</scope>
    <source>
        <strain evidence="6">DSM 105720</strain>
    </source>
</reference>
<dbReference type="InterPro" id="IPR015421">
    <property type="entry name" value="PyrdxlP-dep_Trfase_major"/>
</dbReference>
<protein>
    <submittedName>
        <fullName evidence="6">Acetylornithine aminotransferase</fullName>
        <ecNumber evidence="6">2.6.1.11</ecNumber>
    </submittedName>
</protein>
<gene>
    <name evidence="6" type="ORF">GGR06_003807</name>
</gene>
<dbReference type="RefSeq" id="WP_044164931.1">
    <property type="nucleotide sequence ID" value="NZ_JACIER010000020.1"/>
</dbReference>
<dbReference type="GO" id="GO:0030170">
    <property type="term" value="F:pyridoxal phosphate binding"/>
    <property type="evidence" value="ECO:0007669"/>
    <property type="project" value="InterPro"/>
</dbReference>
<name>A0A840DCA1_9BACE</name>
<comment type="caution">
    <text evidence="6">The sequence shown here is derived from an EMBL/GenBank/DDBJ whole genome shotgun (WGS) entry which is preliminary data.</text>
</comment>
<evidence type="ECO:0000256" key="1">
    <source>
        <dbReference type="ARBA" id="ARBA00001933"/>
    </source>
</evidence>
<dbReference type="InterPro" id="IPR049704">
    <property type="entry name" value="Aminotrans_3_PPA_site"/>
</dbReference>